<dbReference type="EMBL" id="OBQC01000017">
    <property type="protein sequence ID" value="SOC43734.1"/>
    <property type="molecule type" value="Genomic_DNA"/>
</dbReference>
<keyword evidence="1" id="KW-0812">Transmembrane</keyword>
<name>A0A285UPC1_9BACL</name>
<dbReference type="RefSeq" id="WP_097150872.1">
    <property type="nucleotide sequence ID" value="NZ_OBQC01000017.1"/>
</dbReference>
<keyword evidence="1" id="KW-0472">Membrane</keyword>
<evidence type="ECO:0000313" key="3">
    <source>
        <dbReference type="Proteomes" id="UP000219252"/>
    </source>
</evidence>
<protein>
    <submittedName>
        <fullName evidence="2">Uncharacterized protein</fullName>
    </submittedName>
</protein>
<evidence type="ECO:0000256" key="1">
    <source>
        <dbReference type="SAM" id="Phobius"/>
    </source>
</evidence>
<dbReference type="AlphaFoldDB" id="A0A285UPC1"/>
<gene>
    <name evidence="2" type="ORF">SAMN05877842_11729</name>
</gene>
<reference evidence="3" key="1">
    <citation type="submission" date="2017-08" db="EMBL/GenBank/DDBJ databases">
        <authorList>
            <person name="Varghese N."/>
            <person name="Submissions S."/>
        </authorList>
    </citation>
    <scope>NUCLEOTIDE SEQUENCE [LARGE SCALE GENOMIC DNA]</scope>
    <source>
        <strain evidence="3">JC23</strain>
    </source>
</reference>
<keyword evidence="3" id="KW-1185">Reference proteome</keyword>
<keyword evidence="1" id="KW-1133">Transmembrane helix</keyword>
<dbReference type="Proteomes" id="UP000219252">
    <property type="component" value="Unassembled WGS sequence"/>
</dbReference>
<feature type="transmembrane region" description="Helical" evidence="1">
    <location>
        <begin position="36"/>
        <end position="54"/>
    </location>
</feature>
<proteinExistence type="predicted"/>
<organism evidence="2 3">
    <name type="scientific">Ureibacillus acetophenoni</name>
    <dbReference type="NCBI Taxonomy" id="614649"/>
    <lineage>
        <taxon>Bacteria</taxon>
        <taxon>Bacillati</taxon>
        <taxon>Bacillota</taxon>
        <taxon>Bacilli</taxon>
        <taxon>Bacillales</taxon>
        <taxon>Caryophanaceae</taxon>
        <taxon>Ureibacillus</taxon>
    </lineage>
</organism>
<sequence>MNDRKMGKFQVFVIVLLVLLLAAAFGSLFLGEYGVALVLIGVWMAFVSSIWMGTTNEVY</sequence>
<evidence type="ECO:0000313" key="2">
    <source>
        <dbReference type="EMBL" id="SOC43734.1"/>
    </source>
</evidence>
<accession>A0A285UPC1</accession>